<gene>
    <name evidence="1" type="ORF">LCGC14_0666760</name>
</gene>
<dbReference type="AlphaFoldDB" id="A0A0F9RC74"/>
<organism evidence="1">
    <name type="scientific">marine sediment metagenome</name>
    <dbReference type="NCBI Taxonomy" id="412755"/>
    <lineage>
        <taxon>unclassified sequences</taxon>
        <taxon>metagenomes</taxon>
        <taxon>ecological metagenomes</taxon>
    </lineage>
</organism>
<reference evidence="1" key="1">
    <citation type="journal article" date="2015" name="Nature">
        <title>Complex archaea that bridge the gap between prokaryotes and eukaryotes.</title>
        <authorList>
            <person name="Spang A."/>
            <person name="Saw J.H."/>
            <person name="Jorgensen S.L."/>
            <person name="Zaremba-Niedzwiedzka K."/>
            <person name="Martijn J."/>
            <person name="Lind A.E."/>
            <person name="van Eijk R."/>
            <person name="Schleper C."/>
            <person name="Guy L."/>
            <person name="Ettema T.J."/>
        </authorList>
    </citation>
    <scope>NUCLEOTIDE SEQUENCE</scope>
</reference>
<comment type="caution">
    <text evidence="1">The sequence shown here is derived from an EMBL/GenBank/DDBJ whole genome shotgun (WGS) entry which is preliminary data.</text>
</comment>
<name>A0A0F9RC74_9ZZZZ</name>
<sequence>MATLFRTLTDGEAAKFRKWARDNYKPLEPINGVWHPVVQDECVLMNKEYEREG</sequence>
<dbReference type="EMBL" id="LAZR01001297">
    <property type="protein sequence ID" value="KKN47067.1"/>
    <property type="molecule type" value="Genomic_DNA"/>
</dbReference>
<proteinExistence type="predicted"/>
<accession>A0A0F9RC74</accession>
<protein>
    <submittedName>
        <fullName evidence="1">Uncharacterized protein</fullName>
    </submittedName>
</protein>
<evidence type="ECO:0000313" key="1">
    <source>
        <dbReference type="EMBL" id="KKN47067.1"/>
    </source>
</evidence>